<name>A0A564ZA43_HYMDI</name>
<organism evidence="1 2">
    <name type="scientific">Hymenolepis diminuta</name>
    <name type="common">Rat tapeworm</name>
    <dbReference type="NCBI Taxonomy" id="6216"/>
    <lineage>
        <taxon>Eukaryota</taxon>
        <taxon>Metazoa</taxon>
        <taxon>Spiralia</taxon>
        <taxon>Lophotrochozoa</taxon>
        <taxon>Platyhelminthes</taxon>
        <taxon>Cestoda</taxon>
        <taxon>Eucestoda</taxon>
        <taxon>Cyclophyllidea</taxon>
        <taxon>Hymenolepididae</taxon>
        <taxon>Hymenolepis</taxon>
    </lineage>
</organism>
<evidence type="ECO:0000313" key="2">
    <source>
        <dbReference type="Proteomes" id="UP000321570"/>
    </source>
</evidence>
<sequence>MLSPIYRLRHLLCIIAAGHFRGTFFASSSAFSILLKVRPRITLRTILRRAEMRLFPLILEIMVESP</sequence>
<accession>A0A564ZA43</accession>
<evidence type="ECO:0000313" key="1">
    <source>
        <dbReference type="EMBL" id="VUZ55654.1"/>
    </source>
</evidence>
<dbReference type="AlphaFoldDB" id="A0A564ZA43"/>
<protein>
    <submittedName>
        <fullName evidence="1">Uncharacterized protein</fullName>
    </submittedName>
</protein>
<keyword evidence="2" id="KW-1185">Reference proteome</keyword>
<gene>
    <name evidence="1" type="ORF">WMSIL1_LOCUS13578</name>
</gene>
<dbReference type="Proteomes" id="UP000321570">
    <property type="component" value="Unassembled WGS sequence"/>
</dbReference>
<dbReference type="EMBL" id="CABIJS010000697">
    <property type="protein sequence ID" value="VUZ55654.1"/>
    <property type="molecule type" value="Genomic_DNA"/>
</dbReference>
<proteinExistence type="predicted"/>
<reference evidence="1 2" key="1">
    <citation type="submission" date="2019-07" db="EMBL/GenBank/DDBJ databases">
        <authorList>
            <person name="Jastrzebski P J."/>
            <person name="Paukszto L."/>
            <person name="Jastrzebski P J."/>
        </authorList>
    </citation>
    <scope>NUCLEOTIDE SEQUENCE [LARGE SCALE GENOMIC DNA]</scope>
    <source>
        <strain evidence="1 2">WMS-il1</strain>
    </source>
</reference>